<dbReference type="Pfam" id="PF01740">
    <property type="entry name" value="STAS"/>
    <property type="match status" value="1"/>
</dbReference>
<evidence type="ECO:0000259" key="1">
    <source>
        <dbReference type="PROSITE" id="PS50801"/>
    </source>
</evidence>
<dbReference type="PANTHER" id="PTHR33495:SF15">
    <property type="entry name" value="STAS DOMAIN-CONTAINING PROTEIN"/>
    <property type="match status" value="1"/>
</dbReference>
<accession>A0ABS5IAK0</accession>
<gene>
    <name evidence="2" type="ORF">KEC16_06270</name>
</gene>
<dbReference type="RefSeq" id="WP_211546967.1">
    <property type="nucleotide sequence ID" value="NZ_JAGTUF010000004.1"/>
</dbReference>
<dbReference type="SUPFAM" id="SSF52091">
    <property type="entry name" value="SpoIIaa-like"/>
    <property type="match status" value="1"/>
</dbReference>
<organism evidence="2 3">
    <name type="scientific">Magnetospirillum sulfuroxidans</name>
    <dbReference type="NCBI Taxonomy" id="611300"/>
    <lineage>
        <taxon>Bacteria</taxon>
        <taxon>Pseudomonadati</taxon>
        <taxon>Pseudomonadota</taxon>
        <taxon>Alphaproteobacteria</taxon>
        <taxon>Rhodospirillales</taxon>
        <taxon>Rhodospirillaceae</taxon>
        <taxon>Magnetospirillum</taxon>
    </lineage>
</organism>
<dbReference type="InterPro" id="IPR036513">
    <property type="entry name" value="STAS_dom_sf"/>
</dbReference>
<feature type="domain" description="STAS" evidence="1">
    <location>
        <begin position="14"/>
        <end position="100"/>
    </location>
</feature>
<sequence>MEYACETHGNEFHVQVSGRMTHADHRGFRGILNTINEAGSSRIVFDLGKAEFLDSSALGMLLIVRDAAVQQERVVVLKGASGQVEKLIAIGKLHKYFEIA</sequence>
<dbReference type="CDD" id="cd07043">
    <property type="entry name" value="STAS_anti-anti-sigma_factors"/>
    <property type="match status" value="1"/>
</dbReference>
<evidence type="ECO:0000313" key="2">
    <source>
        <dbReference type="EMBL" id="MBR9971311.1"/>
    </source>
</evidence>
<protein>
    <submittedName>
        <fullName evidence="2">STAS domain-containing protein</fullName>
    </submittedName>
</protein>
<evidence type="ECO:0000313" key="3">
    <source>
        <dbReference type="Proteomes" id="UP000680714"/>
    </source>
</evidence>
<dbReference type="Gene3D" id="3.30.750.24">
    <property type="entry name" value="STAS domain"/>
    <property type="match status" value="1"/>
</dbReference>
<dbReference type="PANTHER" id="PTHR33495">
    <property type="entry name" value="ANTI-SIGMA FACTOR ANTAGONIST TM_1081-RELATED-RELATED"/>
    <property type="match status" value="1"/>
</dbReference>
<dbReference type="PROSITE" id="PS50801">
    <property type="entry name" value="STAS"/>
    <property type="match status" value="1"/>
</dbReference>
<dbReference type="Proteomes" id="UP000680714">
    <property type="component" value="Unassembled WGS sequence"/>
</dbReference>
<comment type="caution">
    <text evidence="2">The sequence shown here is derived from an EMBL/GenBank/DDBJ whole genome shotgun (WGS) entry which is preliminary data.</text>
</comment>
<keyword evidence="3" id="KW-1185">Reference proteome</keyword>
<name>A0ABS5IAK0_9PROT</name>
<reference evidence="2 3" key="1">
    <citation type="submission" date="2021-04" db="EMBL/GenBank/DDBJ databases">
        <title>Magnetospirillum sulfuroxidans sp. nov., a facultative chemolithoautotrophic sulfur-oxidizing alphaproteobacterium isolated from freshwater sediment and proposals for Paramagetospirillum gen. nov., and Magnetospirillaceae fam. nov.</title>
        <authorList>
            <person name="Koziaeva V."/>
            <person name="Geelhoed J.S."/>
            <person name="Sorokin D.Y."/>
            <person name="Grouzdev D.S."/>
        </authorList>
    </citation>
    <scope>NUCLEOTIDE SEQUENCE [LARGE SCALE GENOMIC DNA]</scope>
    <source>
        <strain evidence="2 3">J10</strain>
    </source>
</reference>
<dbReference type="EMBL" id="JAGTUF010000004">
    <property type="protein sequence ID" value="MBR9971311.1"/>
    <property type="molecule type" value="Genomic_DNA"/>
</dbReference>
<proteinExistence type="predicted"/>
<dbReference type="InterPro" id="IPR002645">
    <property type="entry name" value="STAS_dom"/>
</dbReference>